<dbReference type="EMBL" id="OFTC01000030">
    <property type="protein sequence ID" value="SOZ37714.1"/>
    <property type="molecule type" value="Genomic_DNA"/>
</dbReference>
<reference evidence="4 5" key="1">
    <citation type="submission" date="2018-01" db="EMBL/GenBank/DDBJ databases">
        <authorList>
            <person name="Clerissi C."/>
        </authorList>
    </citation>
    <scope>NUCLEOTIDE SEQUENCE [LARGE SCALE GENOMIC DNA]</scope>
    <source>
        <strain evidence="2">Cupriavidus taiwanensis STM 6082</strain>
        <strain evidence="3">Cupriavidus taiwanensis STM 6160</strain>
    </source>
</reference>
<protein>
    <submittedName>
        <fullName evidence="3">Uncharacterized protein</fullName>
    </submittedName>
</protein>
<gene>
    <name evidence="2" type="ORF">CBM2605_A80198</name>
    <name evidence="3" type="ORF">CBM2607_11225</name>
</gene>
<dbReference type="Proteomes" id="UP000256710">
    <property type="component" value="Unassembled WGS sequence"/>
</dbReference>
<dbReference type="EMBL" id="LT984806">
    <property type="protein sequence ID" value="SPD46288.1"/>
    <property type="molecule type" value="Genomic_DNA"/>
</dbReference>
<dbReference type="Proteomes" id="UP000255168">
    <property type="component" value="Chromosome I"/>
</dbReference>
<keyword evidence="5" id="KW-1185">Reference proteome</keyword>
<evidence type="ECO:0000313" key="4">
    <source>
        <dbReference type="Proteomes" id="UP000255168"/>
    </source>
</evidence>
<evidence type="ECO:0000313" key="2">
    <source>
        <dbReference type="EMBL" id="SOZ37714.1"/>
    </source>
</evidence>
<name>A0A375H5W7_9BURK</name>
<proteinExistence type="predicted"/>
<sequence length="113" mass="11847">MSEVPNVAEPRTPPVALVSPPPAPPPAVAENSRYGASALYREGATTVSSTHERRTPMQLAAARAGQLHALLQLANSGSGLPAHMTLDEQARDNILALAERLANEVAMLTDMGI</sequence>
<organism evidence="3 4">
    <name type="scientific">Cupriavidus neocaledonicus</name>
    <dbReference type="NCBI Taxonomy" id="1040979"/>
    <lineage>
        <taxon>Bacteria</taxon>
        <taxon>Pseudomonadati</taxon>
        <taxon>Pseudomonadota</taxon>
        <taxon>Betaproteobacteria</taxon>
        <taxon>Burkholderiales</taxon>
        <taxon>Burkholderiaceae</taxon>
        <taxon>Cupriavidus</taxon>
    </lineage>
</organism>
<evidence type="ECO:0000313" key="5">
    <source>
        <dbReference type="Proteomes" id="UP000256710"/>
    </source>
</evidence>
<evidence type="ECO:0000256" key="1">
    <source>
        <dbReference type="SAM" id="MobiDB-lite"/>
    </source>
</evidence>
<feature type="region of interest" description="Disordered" evidence="1">
    <location>
        <begin position="1"/>
        <end position="28"/>
    </location>
</feature>
<dbReference type="AlphaFoldDB" id="A0A375H5W7"/>
<accession>A0A375H5W7</accession>
<evidence type="ECO:0000313" key="3">
    <source>
        <dbReference type="EMBL" id="SPD46288.1"/>
    </source>
</evidence>